<evidence type="ECO:0000313" key="2">
    <source>
        <dbReference type="EMBL" id="KAL3680170.1"/>
    </source>
</evidence>
<accession>A0ABD3GQ41</accession>
<feature type="region of interest" description="Disordered" evidence="1">
    <location>
        <begin position="84"/>
        <end position="123"/>
    </location>
</feature>
<feature type="region of interest" description="Disordered" evidence="1">
    <location>
        <begin position="1"/>
        <end position="67"/>
    </location>
</feature>
<reference evidence="2 3" key="1">
    <citation type="submission" date="2024-09" db="EMBL/GenBank/DDBJ databases">
        <title>Chromosome-scale assembly of Riccia sorocarpa.</title>
        <authorList>
            <person name="Paukszto L."/>
        </authorList>
    </citation>
    <scope>NUCLEOTIDE SEQUENCE [LARGE SCALE GENOMIC DNA]</scope>
    <source>
        <strain evidence="2">LP-2024</strain>
        <tissue evidence="2">Aerial parts of the thallus</tissue>
    </source>
</reference>
<feature type="compositionally biased region" description="Acidic residues" evidence="1">
    <location>
        <begin position="1"/>
        <end position="18"/>
    </location>
</feature>
<dbReference type="AlphaFoldDB" id="A0ABD3GQ41"/>
<keyword evidence="3" id="KW-1185">Reference proteome</keyword>
<protein>
    <submittedName>
        <fullName evidence="2">Uncharacterized protein</fullName>
    </submittedName>
</protein>
<feature type="compositionally biased region" description="Basic and acidic residues" evidence="1">
    <location>
        <begin position="37"/>
        <end position="61"/>
    </location>
</feature>
<gene>
    <name evidence="2" type="ORF">R1sor_023126</name>
</gene>
<sequence>MDETSEQEEDETDPDNLEFPETPRKPKNQEEALAQFRETKHKADQLKAEDGRVEASKEPVSRSESLLQEAENLQAQMMSILGRSKVVSGQSITSRDHETESEGKQDEEEKTMTARSEQLPQLQVGELWSEVESDQETEVEREPRTQAEPALFVKLALSLDQLATKCEIAQQEDQNLDSIEEGGTVTLASPPELLLEFLEDATGDEILEL</sequence>
<name>A0ABD3GQ41_9MARC</name>
<comment type="caution">
    <text evidence="2">The sequence shown here is derived from an EMBL/GenBank/DDBJ whole genome shotgun (WGS) entry which is preliminary data.</text>
</comment>
<feature type="compositionally biased region" description="Basic and acidic residues" evidence="1">
    <location>
        <begin position="94"/>
        <end position="104"/>
    </location>
</feature>
<organism evidence="2 3">
    <name type="scientific">Riccia sorocarpa</name>
    <dbReference type="NCBI Taxonomy" id="122646"/>
    <lineage>
        <taxon>Eukaryota</taxon>
        <taxon>Viridiplantae</taxon>
        <taxon>Streptophyta</taxon>
        <taxon>Embryophyta</taxon>
        <taxon>Marchantiophyta</taxon>
        <taxon>Marchantiopsida</taxon>
        <taxon>Marchantiidae</taxon>
        <taxon>Marchantiales</taxon>
        <taxon>Ricciaceae</taxon>
        <taxon>Riccia</taxon>
    </lineage>
</organism>
<dbReference type="Proteomes" id="UP001633002">
    <property type="component" value="Unassembled WGS sequence"/>
</dbReference>
<feature type="compositionally biased region" description="Basic and acidic residues" evidence="1">
    <location>
        <begin position="21"/>
        <end position="30"/>
    </location>
</feature>
<evidence type="ECO:0000313" key="3">
    <source>
        <dbReference type="Proteomes" id="UP001633002"/>
    </source>
</evidence>
<evidence type="ECO:0000256" key="1">
    <source>
        <dbReference type="SAM" id="MobiDB-lite"/>
    </source>
</evidence>
<proteinExistence type="predicted"/>
<dbReference type="EMBL" id="JBJQOH010000007">
    <property type="protein sequence ID" value="KAL3680170.1"/>
    <property type="molecule type" value="Genomic_DNA"/>
</dbReference>